<feature type="binding site" evidence="3">
    <location>
        <begin position="59"/>
        <end position="60"/>
    </location>
    <ligand>
        <name>FAD</name>
        <dbReference type="ChEBI" id="CHEBI:57692"/>
    </ligand>
</feature>
<feature type="binding site" evidence="3">
    <location>
        <position position="87"/>
    </location>
    <ligand>
        <name>substrate</name>
    </ligand>
</feature>
<protein>
    <submittedName>
        <fullName evidence="5">Amine oxidase</fullName>
    </submittedName>
</protein>
<feature type="binding site" evidence="3">
    <location>
        <position position="40"/>
    </location>
    <ligand>
        <name>FAD</name>
        <dbReference type="ChEBI" id="CHEBI:57692"/>
    </ligand>
</feature>
<evidence type="ECO:0000256" key="1">
    <source>
        <dbReference type="ARBA" id="ARBA00001974"/>
    </source>
</evidence>
<comment type="cofactor">
    <cofactor evidence="1">
        <name>FAD</name>
        <dbReference type="ChEBI" id="CHEBI:57692"/>
    </cofactor>
</comment>
<comment type="caution">
    <text evidence="5">The sequence shown here is derived from an EMBL/GenBank/DDBJ whole genome shotgun (WGS) entry which is preliminary data.</text>
</comment>
<dbReference type="InterPro" id="IPR050281">
    <property type="entry name" value="Flavin_monoamine_oxidase"/>
</dbReference>
<dbReference type="PANTHER" id="PTHR10742:SF342">
    <property type="entry name" value="AMINE OXIDASE"/>
    <property type="match status" value="1"/>
</dbReference>
<dbReference type="Proteomes" id="UP000626244">
    <property type="component" value="Unassembled WGS sequence"/>
</dbReference>
<reference evidence="6" key="1">
    <citation type="journal article" date="2019" name="Int. J. Syst. Evol. Microbiol.">
        <title>The Global Catalogue of Microorganisms (GCM) 10K type strain sequencing project: providing services to taxonomists for standard genome sequencing and annotation.</title>
        <authorList>
            <consortium name="The Broad Institute Genomics Platform"/>
            <consortium name="The Broad Institute Genome Sequencing Center for Infectious Disease"/>
            <person name="Wu L."/>
            <person name="Ma J."/>
        </authorList>
    </citation>
    <scope>NUCLEOTIDE SEQUENCE [LARGE SCALE GENOMIC DNA]</scope>
    <source>
        <strain evidence="6">CGMCC 1.14993</strain>
    </source>
</reference>
<dbReference type="Gene3D" id="1.10.405.10">
    <property type="entry name" value="Guanine Nucleotide Dissociation Inhibitor, domain 1"/>
    <property type="match status" value="1"/>
</dbReference>
<dbReference type="SUPFAM" id="SSF51905">
    <property type="entry name" value="FAD/NAD(P)-binding domain"/>
    <property type="match status" value="1"/>
</dbReference>
<dbReference type="GO" id="GO:0009063">
    <property type="term" value="P:amino acid catabolic process"/>
    <property type="evidence" value="ECO:0007669"/>
    <property type="project" value="TreeGrafter"/>
</dbReference>
<dbReference type="PANTHER" id="PTHR10742">
    <property type="entry name" value="FLAVIN MONOAMINE OXIDASE"/>
    <property type="match status" value="1"/>
</dbReference>
<dbReference type="InterPro" id="IPR001613">
    <property type="entry name" value="Flavin_amine_oxidase"/>
</dbReference>
<dbReference type="AlphaFoldDB" id="A0A8J3AS98"/>
<feature type="domain" description="Amine oxidase" evidence="4">
    <location>
        <begin position="39"/>
        <end position="486"/>
    </location>
</feature>
<feature type="binding site" evidence="3">
    <location>
        <begin position="84"/>
        <end position="87"/>
    </location>
    <ligand>
        <name>FAD</name>
        <dbReference type="ChEBI" id="CHEBI:57692"/>
    </ligand>
</feature>
<keyword evidence="2" id="KW-0560">Oxidoreductase</keyword>
<dbReference type="InterPro" id="IPR036188">
    <property type="entry name" value="FAD/NAD-bd_sf"/>
</dbReference>
<dbReference type="Pfam" id="PF01593">
    <property type="entry name" value="Amino_oxidase"/>
    <property type="match status" value="1"/>
</dbReference>
<evidence type="ECO:0000256" key="3">
    <source>
        <dbReference type="PIRSR" id="PIRSR601613-1"/>
    </source>
</evidence>
<dbReference type="InterPro" id="IPR002937">
    <property type="entry name" value="Amino_oxidase"/>
</dbReference>
<dbReference type="Gene3D" id="3.50.50.60">
    <property type="entry name" value="FAD/NAD(P)-binding domain"/>
    <property type="match status" value="1"/>
</dbReference>
<dbReference type="GO" id="GO:0001716">
    <property type="term" value="F:L-amino-acid oxidase activity"/>
    <property type="evidence" value="ECO:0007669"/>
    <property type="project" value="TreeGrafter"/>
</dbReference>
<dbReference type="SUPFAM" id="SSF54373">
    <property type="entry name" value="FAD-linked reductases, C-terminal domain"/>
    <property type="match status" value="1"/>
</dbReference>
<dbReference type="PRINTS" id="PR00757">
    <property type="entry name" value="AMINEOXDASEF"/>
</dbReference>
<name>A0A8J3AS98_9BACI</name>
<evidence type="ECO:0000313" key="5">
    <source>
        <dbReference type="EMBL" id="GGI15273.1"/>
    </source>
</evidence>
<dbReference type="RefSeq" id="WP_235821430.1">
    <property type="nucleotide sequence ID" value="NZ_BMHB01000001.1"/>
</dbReference>
<organism evidence="5 6">
    <name type="scientific">Gottfriedia solisilvae</name>
    <dbReference type="NCBI Taxonomy" id="1516104"/>
    <lineage>
        <taxon>Bacteria</taxon>
        <taxon>Bacillati</taxon>
        <taxon>Bacillota</taxon>
        <taxon>Bacilli</taxon>
        <taxon>Bacillales</taxon>
        <taxon>Bacillaceae</taxon>
        <taxon>Gottfriedia</taxon>
    </lineage>
</organism>
<sequence>MPDVSQESPLTMEQMLQTIRTGLPKTLVPKNITVVGAGISGLVTASLLKEAGHNVTILEANNRVGGRIFTNRSSFYSGQYVELGAMRIPSIHLLVLEYIKKFNLPIEEFINSTPNDIIYVNGVRTIQSIYEENPDLLEFPTTQNEKGKTADALAKYAMEPVTSFIEKNPKQNWDIIIKEFDRYSMEYYLKYNPFGRRLSVGAIDMIKVMLGLEGFPELSFTALLREVMILFTEGLKFYEIKGGNDQLPASFLPQLSENLYFNQKMRRIEQTDSQVTIHTIDTNTSQRYTTTSDLAIITIPFSLLNFVEVTPHDLFSYNKYKAIRQLHYVASTKIALQFRTRFWEKEGFVGGKMISDLPVRYAYFPSQSVGTESPGVILASYTWEDNATLWDSLTEQEKIADSLENLAYIYGPKIYDEYLTGTSFSWAENPFSGGAFAIFKPDQQTEIAPYIQTPQGSVHFAGDHTSTTPGWIQGAIESGIRVAYEVNDLPKLSDSHETENEAK</sequence>
<keyword evidence="6" id="KW-1185">Reference proteome</keyword>
<dbReference type="EMBL" id="BMHB01000001">
    <property type="protein sequence ID" value="GGI15273.1"/>
    <property type="molecule type" value="Genomic_DNA"/>
</dbReference>
<evidence type="ECO:0000259" key="4">
    <source>
        <dbReference type="Pfam" id="PF01593"/>
    </source>
</evidence>
<evidence type="ECO:0000313" key="6">
    <source>
        <dbReference type="Proteomes" id="UP000626244"/>
    </source>
</evidence>
<gene>
    <name evidence="5" type="ORF">GCM10007380_27150</name>
</gene>
<accession>A0A8J3AS98</accession>
<dbReference type="Gene3D" id="3.90.660.10">
    <property type="match status" value="1"/>
</dbReference>
<evidence type="ECO:0000256" key="2">
    <source>
        <dbReference type="ARBA" id="ARBA00023002"/>
    </source>
</evidence>
<proteinExistence type="predicted"/>